<gene>
    <name evidence="4" type="ORF">ATO3_18545</name>
</gene>
<comment type="caution">
    <text evidence="4">The sequence shown here is derived from an EMBL/GenBank/DDBJ whole genome shotgun (WGS) entry which is preliminary data.</text>
</comment>
<dbReference type="PROSITE" id="PS51085">
    <property type="entry name" value="2FE2S_FER_2"/>
    <property type="match status" value="1"/>
</dbReference>
<dbReference type="InterPro" id="IPR007419">
    <property type="entry name" value="BFD-like_2Fe2S-bd_dom"/>
</dbReference>
<dbReference type="Pfam" id="PF01266">
    <property type="entry name" value="DAO"/>
    <property type="match status" value="1"/>
</dbReference>
<dbReference type="CDD" id="cd00207">
    <property type="entry name" value="fer2"/>
    <property type="match status" value="1"/>
</dbReference>
<dbReference type="PANTHER" id="PTHR42949">
    <property type="entry name" value="ANAEROBIC GLYCEROL-3-PHOSPHATE DEHYDROGENASE SUBUNIT B"/>
    <property type="match status" value="1"/>
</dbReference>
<dbReference type="Gene3D" id="1.10.10.1100">
    <property type="entry name" value="BFD-like [2Fe-2S]-binding domain"/>
    <property type="match status" value="1"/>
</dbReference>
<dbReference type="Pfam" id="PF13510">
    <property type="entry name" value="Fer2_4"/>
    <property type="match status" value="1"/>
</dbReference>
<dbReference type="Gene3D" id="3.10.20.440">
    <property type="entry name" value="2Fe-2S iron-sulphur cluster binding domain, sarcosine oxidase, alpha subunit, N-terminal domain"/>
    <property type="match status" value="1"/>
</dbReference>
<dbReference type="Gene3D" id="3.50.50.60">
    <property type="entry name" value="FAD/NAD(P)-binding domain"/>
    <property type="match status" value="3"/>
</dbReference>
<dbReference type="Pfam" id="PF07992">
    <property type="entry name" value="Pyr_redox_2"/>
    <property type="match status" value="1"/>
</dbReference>
<proteinExistence type="predicted"/>
<dbReference type="InterPro" id="IPR042204">
    <property type="entry name" value="2Fe-2S-bd_N"/>
</dbReference>
<dbReference type="InterPro" id="IPR023753">
    <property type="entry name" value="FAD/NAD-binding_dom"/>
</dbReference>
<protein>
    <recommendedName>
        <fullName evidence="3">2Fe-2S ferredoxin-type domain-containing protein</fullName>
    </recommendedName>
</protein>
<dbReference type="InterPro" id="IPR041854">
    <property type="entry name" value="BFD-like_2Fe2S-bd_dom_sf"/>
</dbReference>
<sequence length="947" mass="98031">MWQRPEPMQFHWNGASIDARPGDSIAAALTAAGVRKLGAGCTGQDRAMFCGMGVCQDCAVQVDGQVGQLACMTKVRPGMDVRAQDDLTTAPAHWDGNAALPRAVKVDVAVIGAGPAGLRAALLLVGSGARVLVLDERDATGGQYFKPRSDGFRHGTPKDAQHRAGDALRASVTAAGVEVVHGQTVWHARGGRGFTLRSHGADGDLSITARAVLLATGGYEIPAVVPGWTGSNVLSIGGAQTLVRRYGVLPPGPVLVAGQGPLGWQLADEILRLGGQVAAVVERAALRRPGAVLSAAMQSPGLIAAGLGQRLRFARAGVPVLTGWELAGISEDGAIVQPVAGGATRTIRARTVCIGAGFAPQMELARLMGAELVAGKGHGWPVPRRDEDGTTSVPGLWIAGDAGGMGGAPAAEAQGALAGAAIARFLGLRPPAVSAAPLHRAQRFQSALWALFDAPPPKPPADSAMVCRCEAVTAGALRRCIAEGARDPGALKRETRMGMGRCQGRYCLPVALRLLADAEQPQSPERLFAPQLPAKPVSVSALGIEKPEWGGHRESAPAARPGSPPDTPLHQDSADLVVIGGGITGISAALFAGRQGANVTVLERGWLNAEASGGNAGSLHLQLLSWDFGQKAVGGGDLQLRTLPLQQESIALWAELEHQLGADFEMTTSGGLMVAETEAQIPFLEQKAQSEARFGITTEIIGPDRLRQIAPGISPRMVAAAWCPGEGKINPLAASRALVAEARAQGVCFEEQAPVTGIARAGDGYEITTPRGTVRAKRIVIAAGGWASQLGRMLGADIPVKGAPLQMVVTERTAPVLPCLVAHADRHLTMKQTRAGTVLIGGAWTAETGPGGQSRVLPESLEGNLWVAARTVPAVGGLRVLRSWAAMNIDIDGAPLIGPLPGHPGVTVAATANGYTLGPLMGREVAQAALNGTMRQDIAAFTFERFN</sequence>
<dbReference type="PANTHER" id="PTHR42949:SF3">
    <property type="entry name" value="ANAEROBIC GLYCEROL-3-PHOSPHATE DEHYDROGENASE SUBUNIT B"/>
    <property type="match status" value="1"/>
</dbReference>
<name>A0A225NF38_9RHOB</name>
<evidence type="ECO:0000256" key="2">
    <source>
        <dbReference type="SAM" id="MobiDB-lite"/>
    </source>
</evidence>
<feature type="domain" description="2Fe-2S ferredoxin-type" evidence="3">
    <location>
        <begin position="6"/>
        <end position="87"/>
    </location>
</feature>
<dbReference type="InterPro" id="IPR001041">
    <property type="entry name" value="2Fe-2S_ferredoxin-type"/>
</dbReference>
<dbReference type="Pfam" id="PF04324">
    <property type="entry name" value="Fer2_BFD"/>
    <property type="match status" value="1"/>
</dbReference>
<reference evidence="4 5" key="1">
    <citation type="submission" date="2013-04" db="EMBL/GenBank/DDBJ databases">
        <title>Oceanicola sp. 22II1-22F33 Genome Sequencing.</title>
        <authorList>
            <person name="Lai Q."/>
            <person name="Li G."/>
            <person name="Shao Z."/>
        </authorList>
    </citation>
    <scope>NUCLEOTIDE SEQUENCE [LARGE SCALE GENOMIC DNA]</scope>
    <source>
        <strain evidence="4 5">22II1-22F33</strain>
    </source>
</reference>
<dbReference type="SUPFAM" id="SSF51905">
    <property type="entry name" value="FAD/NAD(P)-binding domain"/>
    <property type="match status" value="2"/>
</dbReference>
<dbReference type="GO" id="GO:0016491">
    <property type="term" value="F:oxidoreductase activity"/>
    <property type="evidence" value="ECO:0007669"/>
    <property type="project" value="UniProtKB-KW"/>
</dbReference>
<dbReference type="EMBL" id="AQQR01000009">
    <property type="protein sequence ID" value="OWU71531.1"/>
    <property type="molecule type" value="Genomic_DNA"/>
</dbReference>
<evidence type="ECO:0000313" key="4">
    <source>
        <dbReference type="EMBL" id="OWU71531.1"/>
    </source>
</evidence>
<dbReference type="InterPro" id="IPR051691">
    <property type="entry name" value="Metab_Enz_Cyan_OpOx_G3PDH"/>
</dbReference>
<dbReference type="PRINTS" id="PR00469">
    <property type="entry name" value="PNDRDTASEII"/>
</dbReference>
<keyword evidence="5" id="KW-1185">Reference proteome</keyword>
<organism evidence="4 5">
    <name type="scientific">Marinibacterium profundimaris</name>
    <dbReference type="NCBI Taxonomy" id="1679460"/>
    <lineage>
        <taxon>Bacteria</taxon>
        <taxon>Pseudomonadati</taxon>
        <taxon>Pseudomonadota</taxon>
        <taxon>Alphaproteobacteria</taxon>
        <taxon>Rhodobacterales</taxon>
        <taxon>Paracoccaceae</taxon>
        <taxon>Marinibacterium</taxon>
    </lineage>
</organism>
<dbReference type="InterPro" id="IPR036010">
    <property type="entry name" value="2Fe-2S_ferredoxin-like_sf"/>
</dbReference>
<dbReference type="SUPFAM" id="SSF54292">
    <property type="entry name" value="2Fe-2S ferredoxin-like"/>
    <property type="match status" value="1"/>
</dbReference>
<accession>A0A225NF38</accession>
<feature type="region of interest" description="Disordered" evidence="2">
    <location>
        <begin position="548"/>
        <end position="571"/>
    </location>
</feature>
<evidence type="ECO:0000259" key="3">
    <source>
        <dbReference type="PROSITE" id="PS51085"/>
    </source>
</evidence>
<keyword evidence="1" id="KW-0560">Oxidoreductase</keyword>
<dbReference type="AlphaFoldDB" id="A0A225NF38"/>
<dbReference type="InterPro" id="IPR036188">
    <property type="entry name" value="FAD/NAD-bd_sf"/>
</dbReference>
<evidence type="ECO:0000256" key="1">
    <source>
        <dbReference type="ARBA" id="ARBA00023002"/>
    </source>
</evidence>
<dbReference type="GO" id="GO:0051536">
    <property type="term" value="F:iron-sulfur cluster binding"/>
    <property type="evidence" value="ECO:0007669"/>
    <property type="project" value="InterPro"/>
</dbReference>
<dbReference type="InterPro" id="IPR006076">
    <property type="entry name" value="FAD-dep_OxRdtase"/>
</dbReference>
<evidence type="ECO:0000313" key="5">
    <source>
        <dbReference type="Proteomes" id="UP000215377"/>
    </source>
</evidence>
<dbReference type="Gene3D" id="3.30.9.10">
    <property type="entry name" value="D-Amino Acid Oxidase, subunit A, domain 2"/>
    <property type="match status" value="1"/>
</dbReference>
<dbReference type="Proteomes" id="UP000215377">
    <property type="component" value="Unassembled WGS sequence"/>
</dbReference>
<dbReference type="PRINTS" id="PR00368">
    <property type="entry name" value="FADPNR"/>
</dbReference>
<dbReference type="CDD" id="cd19946">
    <property type="entry name" value="GlpA-like_Fer2_BFD-like"/>
    <property type="match status" value="1"/>
</dbReference>